<keyword evidence="1" id="KW-0472">Membrane</keyword>
<protein>
    <submittedName>
        <fullName evidence="3">Neur_chan_memb domain-containing protein</fullName>
    </submittedName>
</protein>
<keyword evidence="1" id="KW-0812">Transmembrane</keyword>
<name>A0A0N5BDI6_STREA</name>
<accession>A0A0N5BDI6</accession>
<proteinExistence type="predicted"/>
<evidence type="ECO:0000256" key="1">
    <source>
        <dbReference type="SAM" id="Phobius"/>
    </source>
</evidence>
<keyword evidence="2" id="KW-1185">Reference proteome</keyword>
<organism evidence="2 3">
    <name type="scientific">Strongyloides papillosus</name>
    <name type="common">Intestinal threadworm</name>
    <dbReference type="NCBI Taxonomy" id="174720"/>
    <lineage>
        <taxon>Eukaryota</taxon>
        <taxon>Metazoa</taxon>
        <taxon>Ecdysozoa</taxon>
        <taxon>Nematoda</taxon>
        <taxon>Chromadorea</taxon>
        <taxon>Rhabditida</taxon>
        <taxon>Tylenchina</taxon>
        <taxon>Panagrolaimomorpha</taxon>
        <taxon>Strongyloidoidea</taxon>
        <taxon>Strongyloididae</taxon>
        <taxon>Strongyloides</taxon>
    </lineage>
</organism>
<reference evidence="3" key="1">
    <citation type="submission" date="2017-02" db="UniProtKB">
        <authorList>
            <consortium name="WormBaseParasite"/>
        </authorList>
    </citation>
    <scope>IDENTIFICATION</scope>
</reference>
<sequence>MGFIVLSIVILIKDDSTTNVAYSSISVNKFIFVALVIALFAMLYTEMVNCFTYHFVKRSFETGYSISAARPFAQPSGSISEHHRNSRDNSPFDFNIDQGNRIELTSRNQERSLDDNVIAKRNHTSSHNQIQKVLPLMYLFYFTLFIDTANRLPER</sequence>
<evidence type="ECO:0000313" key="3">
    <source>
        <dbReference type="WBParaSite" id="SPAL_0000407100.1"/>
    </source>
</evidence>
<dbReference type="Proteomes" id="UP000046392">
    <property type="component" value="Unplaced"/>
</dbReference>
<evidence type="ECO:0000313" key="2">
    <source>
        <dbReference type="Proteomes" id="UP000046392"/>
    </source>
</evidence>
<keyword evidence="1" id="KW-1133">Transmembrane helix</keyword>
<feature type="transmembrane region" description="Helical" evidence="1">
    <location>
        <begin position="30"/>
        <end position="56"/>
    </location>
</feature>
<dbReference type="WBParaSite" id="SPAL_0000407100.1">
    <property type="protein sequence ID" value="SPAL_0000407100.1"/>
    <property type="gene ID" value="SPAL_0000407100"/>
</dbReference>
<dbReference type="AlphaFoldDB" id="A0A0N5BDI6"/>